<keyword evidence="7" id="KW-1185">Reference proteome</keyword>
<feature type="domain" description="HTH tetR-type" evidence="5">
    <location>
        <begin position="28"/>
        <end position="88"/>
    </location>
</feature>
<protein>
    <submittedName>
        <fullName evidence="6">TetR/AcrR family transcriptional regulator</fullName>
    </submittedName>
</protein>
<evidence type="ECO:0000259" key="5">
    <source>
        <dbReference type="PROSITE" id="PS50977"/>
    </source>
</evidence>
<evidence type="ECO:0000256" key="1">
    <source>
        <dbReference type="ARBA" id="ARBA00023015"/>
    </source>
</evidence>
<evidence type="ECO:0000256" key="3">
    <source>
        <dbReference type="ARBA" id="ARBA00023163"/>
    </source>
</evidence>
<gene>
    <name evidence="6" type="ORF">GCM10009663_30170</name>
</gene>
<dbReference type="Gene3D" id="1.10.10.60">
    <property type="entry name" value="Homeodomain-like"/>
    <property type="match status" value="1"/>
</dbReference>
<dbReference type="Proteomes" id="UP001499987">
    <property type="component" value="Unassembled WGS sequence"/>
</dbReference>
<name>A0ABP4E402_9ACTN</name>
<dbReference type="PROSITE" id="PS50977">
    <property type="entry name" value="HTH_TETR_2"/>
    <property type="match status" value="1"/>
</dbReference>
<organism evidence="6 7">
    <name type="scientific">Kitasatospora arboriphila</name>
    <dbReference type="NCBI Taxonomy" id="258052"/>
    <lineage>
        <taxon>Bacteria</taxon>
        <taxon>Bacillati</taxon>
        <taxon>Actinomycetota</taxon>
        <taxon>Actinomycetes</taxon>
        <taxon>Kitasatosporales</taxon>
        <taxon>Streptomycetaceae</taxon>
        <taxon>Kitasatospora</taxon>
    </lineage>
</organism>
<dbReference type="EMBL" id="BAAALD010000025">
    <property type="protein sequence ID" value="GAA1084503.1"/>
    <property type="molecule type" value="Genomic_DNA"/>
</dbReference>
<keyword evidence="3" id="KW-0804">Transcription</keyword>
<dbReference type="Pfam" id="PF02909">
    <property type="entry name" value="TetR_C_1"/>
    <property type="match status" value="1"/>
</dbReference>
<feature type="DNA-binding region" description="H-T-H motif" evidence="4">
    <location>
        <begin position="51"/>
        <end position="70"/>
    </location>
</feature>
<comment type="caution">
    <text evidence="6">The sequence shown here is derived from an EMBL/GenBank/DDBJ whole genome shotgun (WGS) entry which is preliminary data.</text>
</comment>
<dbReference type="SUPFAM" id="SSF46689">
    <property type="entry name" value="Homeodomain-like"/>
    <property type="match status" value="1"/>
</dbReference>
<reference evidence="7" key="1">
    <citation type="journal article" date="2019" name="Int. J. Syst. Evol. Microbiol.">
        <title>The Global Catalogue of Microorganisms (GCM) 10K type strain sequencing project: providing services to taxonomists for standard genome sequencing and annotation.</title>
        <authorList>
            <consortium name="The Broad Institute Genomics Platform"/>
            <consortium name="The Broad Institute Genome Sequencing Center for Infectious Disease"/>
            <person name="Wu L."/>
            <person name="Ma J."/>
        </authorList>
    </citation>
    <scope>NUCLEOTIDE SEQUENCE [LARGE SCALE GENOMIC DNA]</scope>
    <source>
        <strain evidence="7">JCM 13002</strain>
    </source>
</reference>
<evidence type="ECO:0000313" key="6">
    <source>
        <dbReference type="EMBL" id="GAA1084503.1"/>
    </source>
</evidence>
<dbReference type="PANTHER" id="PTHR30055">
    <property type="entry name" value="HTH-TYPE TRANSCRIPTIONAL REGULATOR RUTR"/>
    <property type="match status" value="1"/>
</dbReference>
<evidence type="ECO:0000256" key="4">
    <source>
        <dbReference type="PROSITE-ProRule" id="PRU00335"/>
    </source>
</evidence>
<sequence length="247" mass="27055">MADKPRDPAVSIWVAPPRERRRGSAPAGLSRERIVRTAVALLDADGVQAFSMRKLAAALDVTPMSVYWYVDNKDELLELALDEAFGDMRIPPLGDGDDWRAHLRLLAHEYRRCLHEHPWAARLAGQFLALGPNALFFSTSAIGAIRRTGLTGERLGGALGLVLQFVYGFALAESQWQERVRASGLQEDELNRVVRGVAERADARFLDNADLLPPTEDGGLRASRDSQFEAGLDIALAGIDATVAAQR</sequence>
<dbReference type="InterPro" id="IPR001647">
    <property type="entry name" value="HTH_TetR"/>
</dbReference>
<dbReference type="InterPro" id="IPR050109">
    <property type="entry name" value="HTH-type_TetR-like_transc_reg"/>
</dbReference>
<dbReference type="InterPro" id="IPR004111">
    <property type="entry name" value="Repressor_TetR_C"/>
</dbReference>
<dbReference type="RefSeq" id="WP_344624113.1">
    <property type="nucleotide sequence ID" value="NZ_BAAALD010000025.1"/>
</dbReference>
<dbReference type="InterPro" id="IPR036271">
    <property type="entry name" value="Tet_transcr_reg_TetR-rel_C_sf"/>
</dbReference>
<dbReference type="Gene3D" id="1.10.357.10">
    <property type="entry name" value="Tetracycline Repressor, domain 2"/>
    <property type="match status" value="1"/>
</dbReference>
<accession>A0ABP4E402</accession>
<keyword evidence="1" id="KW-0805">Transcription regulation</keyword>
<proteinExistence type="predicted"/>
<keyword evidence="2 4" id="KW-0238">DNA-binding</keyword>
<evidence type="ECO:0000256" key="2">
    <source>
        <dbReference type="ARBA" id="ARBA00023125"/>
    </source>
</evidence>
<dbReference type="Pfam" id="PF00440">
    <property type="entry name" value="TetR_N"/>
    <property type="match status" value="1"/>
</dbReference>
<dbReference type="SUPFAM" id="SSF48498">
    <property type="entry name" value="Tetracyclin repressor-like, C-terminal domain"/>
    <property type="match status" value="1"/>
</dbReference>
<dbReference type="InterPro" id="IPR009057">
    <property type="entry name" value="Homeodomain-like_sf"/>
</dbReference>
<evidence type="ECO:0000313" key="7">
    <source>
        <dbReference type="Proteomes" id="UP001499987"/>
    </source>
</evidence>
<dbReference type="PANTHER" id="PTHR30055:SF151">
    <property type="entry name" value="TRANSCRIPTIONAL REGULATORY PROTEIN"/>
    <property type="match status" value="1"/>
</dbReference>